<dbReference type="EMBL" id="CAUDKV010000009">
    <property type="protein sequence ID" value="CAJ0873787.1"/>
    <property type="molecule type" value="Genomic_DNA"/>
</dbReference>
<evidence type="ECO:0000313" key="5">
    <source>
        <dbReference type="Proteomes" id="UP001190452"/>
    </source>
</evidence>
<organism evidence="2 4">
    <name type="scientific">Ralstonia mannitolilytica</name>
    <dbReference type="NCBI Taxonomy" id="105219"/>
    <lineage>
        <taxon>Bacteria</taxon>
        <taxon>Pseudomonadati</taxon>
        <taxon>Pseudomonadota</taxon>
        <taxon>Betaproteobacteria</taxon>
        <taxon>Burkholderiales</taxon>
        <taxon>Burkholderiaceae</taxon>
        <taxon>Ralstonia</taxon>
    </lineage>
</organism>
<reference evidence="2 5" key="1">
    <citation type="submission" date="2023-07" db="EMBL/GenBank/DDBJ databases">
        <authorList>
            <person name="Peeters C."/>
        </authorList>
    </citation>
    <scope>NUCLEOTIDE SEQUENCE</scope>
    <source>
        <strain evidence="3 5">R-77569</strain>
        <strain evidence="2">R-77591</strain>
    </source>
</reference>
<dbReference type="Gene3D" id="2.60.120.10">
    <property type="entry name" value="Jelly Rolls"/>
    <property type="match status" value="1"/>
</dbReference>
<gene>
    <name evidence="3" type="ORF">R77569_02558</name>
    <name evidence="2" type="ORF">R77591_02378</name>
</gene>
<evidence type="ECO:0000259" key="1">
    <source>
        <dbReference type="Pfam" id="PF07883"/>
    </source>
</evidence>
<dbReference type="InterPro" id="IPR014710">
    <property type="entry name" value="RmlC-like_jellyroll"/>
</dbReference>
<evidence type="ECO:0000313" key="3">
    <source>
        <dbReference type="EMBL" id="CAJ0873787.1"/>
    </source>
</evidence>
<keyword evidence="5" id="KW-1185">Reference proteome</keyword>
<dbReference type="InterPro" id="IPR011051">
    <property type="entry name" value="RmlC_Cupin_sf"/>
</dbReference>
<accession>A0AAD2AS47</accession>
<dbReference type="RefSeq" id="WP_104565480.1">
    <property type="nucleotide sequence ID" value="NZ_CATVXE010000009.1"/>
</dbReference>
<dbReference type="Proteomes" id="UP001190452">
    <property type="component" value="Unassembled WGS sequence"/>
</dbReference>
<feature type="domain" description="Cupin type-2" evidence="1">
    <location>
        <begin position="40"/>
        <end position="98"/>
    </location>
</feature>
<dbReference type="SUPFAM" id="SSF51182">
    <property type="entry name" value="RmlC-like cupins"/>
    <property type="match status" value="1"/>
</dbReference>
<dbReference type="Proteomes" id="UP001190002">
    <property type="component" value="Unassembled WGS sequence"/>
</dbReference>
<dbReference type="InterPro" id="IPR013096">
    <property type="entry name" value="Cupin_2"/>
</dbReference>
<dbReference type="Pfam" id="PF07883">
    <property type="entry name" value="Cupin_2"/>
    <property type="match status" value="1"/>
</dbReference>
<evidence type="ECO:0000313" key="2">
    <source>
        <dbReference type="EMBL" id="CAJ0683820.1"/>
    </source>
</evidence>
<dbReference type="AlphaFoldDB" id="A0AAD2AS47"/>
<comment type="caution">
    <text evidence="2">The sequence shown here is derived from an EMBL/GenBank/DDBJ whole genome shotgun (WGS) entry which is preliminary data.</text>
</comment>
<sequence length="98" mass="10294">MPLINLNAVADALPHAWSSRVVERFGGGNFKVLRMDGTPYPDEAHDYAEGLLVLDGELRLRIGGEAVTVSPGELYVVPAGVPHSVDAGSAGTLVILDV</sequence>
<name>A0AAD2AS47_9RALS</name>
<evidence type="ECO:0000313" key="4">
    <source>
        <dbReference type="Proteomes" id="UP001190002"/>
    </source>
</evidence>
<dbReference type="EMBL" id="CATVXE010000009">
    <property type="protein sequence ID" value="CAJ0683820.1"/>
    <property type="molecule type" value="Genomic_DNA"/>
</dbReference>
<proteinExistence type="predicted"/>
<protein>
    <recommendedName>
        <fullName evidence="1">Cupin type-2 domain-containing protein</fullName>
    </recommendedName>
</protein>